<dbReference type="AlphaFoldDB" id="W6TD96"/>
<keyword evidence="2" id="KW-1185">Reference proteome</keyword>
<dbReference type="Proteomes" id="UP000019112">
    <property type="component" value="Unassembled WGS sequence"/>
</dbReference>
<dbReference type="OrthoDB" id="9803878at2"/>
<sequence>MGSILHENAKRTLRVRKEIQSSVQSTAKNSKASGPSVLKWKKAGCVEDKRSGPAQPKHLYLQQKQKIVCKFRRVSKLSA</sequence>
<proteinExistence type="predicted"/>
<evidence type="ECO:0000313" key="1">
    <source>
        <dbReference type="EMBL" id="ETZ06953.1"/>
    </source>
</evidence>
<dbReference type="RefSeq" id="WP_021827024.1">
    <property type="nucleotide sequence ID" value="NZ_AWTR02000074.1"/>
</dbReference>
<name>W6TD96_HOLOB</name>
<organism evidence="1 2">
    <name type="scientific">Holospora obtusa F1</name>
    <dbReference type="NCBI Taxonomy" id="1399147"/>
    <lineage>
        <taxon>Bacteria</taxon>
        <taxon>Pseudomonadati</taxon>
        <taxon>Pseudomonadota</taxon>
        <taxon>Alphaproteobacteria</taxon>
        <taxon>Holosporales</taxon>
        <taxon>Holosporaceae</taxon>
        <taxon>Holospora</taxon>
    </lineage>
</organism>
<dbReference type="EMBL" id="AWTR02000074">
    <property type="protein sequence ID" value="ETZ06953.1"/>
    <property type="molecule type" value="Genomic_DNA"/>
</dbReference>
<gene>
    <name evidence="1" type="ORF">P618_200851</name>
</gene>
<comment type="caution">
    <text evidence="1">The sequence shown here is derived from an EMBL/GenBank/DDBJ whole genome shotgun (WGS) entry which is preliminary data.</text>
</comment>
<accession>W6TD96</accession>
<evidence type="ECO:0000313" key="2">
    <source>
        <dbReference type="Proteomes" id="UP000019112"/>
    </source>
</evidence>
<protein>
    <submittedName>
        <fullName evidence="1">Uncharacterized protein</fullName>
    </submittedName>
</protein>
<reference evidence="1 2" key="1">
    <citation type="journal article" date="2014" name="FEMS Microbiol. Lett.">
        <title>Draft genome sequences of three Holospora species (Holospora obtusa, Holospora undulata, and Holospora elegans), endonuclear symbiotic bacteria of the ciliate Paramecium caudatum.</title>
        <authorList>
            <person name="Dohra H."/>
            <person name="Tanaka K."/>
            <person name="Suzuki T."/>
            <person name="Fujishima M."/>
            <person name="Suzuki H."/>
        </authorList>
    </citation>
    <scope>NUCLEOTIDE SEQUENCE [LARGE SCALE GENOMIC DNA]</scope>
    <source>
        <strain evidence="1 2">F1</strain>
    </source>
</reference>